<sequence>MRILFSSANPVVLRRWRELLSSTPGEQAATLAEAKRHLTVKKFDLVLLHRPLVDQQSFTDLQGIDPGTRFMLLSDRPYEEEGLSFLKAGISGYANTYISPDLLKEAVRVIIGGGVWLGQQIIQRLIQDMAAGEQRRPEAEAGQALPGLTKMERMVADMVARGLANAQIAEDLKITERTVKAHLTSIYGKTKTGNRLGLAVLMNRG</sequence>
<dbReference type="PRINTS" id="PR00038">
    <property type="entry name" value="HTHLUXR"/>
</dbReference>
<dbReference type="CDD" id="cd06170">
    <property type="entry name" value="LuxR_C_like"/>
    <property type="match status" value="1"/>
</dbReference>
<organism evidence="3 4">
    <name type="scientific">Desulfonatronum thiosulfatophilum</name>
    <dbReference type="NCBI Taxonomy" id="617002"/>
    <lineage>
        <taxon>Bacteria</taxon>
        <taxon>Pseudomonadati</taxon>
        <taxon>Thermodesulfobacteriota</taxon>
        <taxon>Desulfovibrionia</taxon>
        <taxon>Desulfovibrionales</taxon>
        <taxon>Desulfonatronaceae</taxon>
        <taxon>Desulfonatronum</taxon>
    </lineage>
</organism>
<dbReference type="Gene3D" id="3.40.50.2300">
    <property type="match status" value="1"/>
</dbReference>
<protein>
    <submittedName>
        <fullName evidence="3">DNA-binding response regulator, NarL/FixJ family, contains REC and HTH domains</fullName>
    </submittedName>
</protein>
<dbReference type="Proteomes" id="UP000198771">
    <property type="component" value="Unassembled WGS sequence"/>
</dbReference>
<dbReference type="InterPro" id="IPR000792">
    <property type="entry name" value="Tscrpt_reg_LuxR_C"/>
</dbReference>
<dbReference type="Pfam" id="PF00196">
    <property type="entry name" value="GerE"/>
    <property type="match status" value="1"/>
</dbReference>
<dbReference type="GO" id="GO:0006355">
    <property type="term" value="P:regulation of DNA-templated transcription"/>
    <property type="evidence" value="ECO:0007669"/>
    <property type="project" value="InterPro"/>
</dbReference>
<evidence type="ECO:0000259" key="2">
    <source>
        <dbReference type="PROSITE" id="PS50043"/>
    </source>
</evidence>
<name>A0A1G6CME3_9BACT</name>
<dbReference type="PROSITE" id="PS00622">
    <property type="entry name" value="HTH_LUXR_1"/>
    <property type="match status" value="1"/>
</dbReference>
<accession>A0A1G6CME3</accession>
<evidence type="ECO:0000313" key="3">
    <source>
        <dbReference type="EMBL" id="SDB34024.1"/>
    </source>
</evidence>
<dbReference type="InterPro" id="IPR039420">
    <property type="entry name" value="WalR-like"/>
</dbReference>
<dbReference type="PANTHER" id="PTHR43214:SF38">
    <property type="entry name" value="NITRATE_NITRITE RESPONSE REGULATOR PROTEIN NARL"/>
    <property type="match status" value="1"/>
</dbReference>
<gene>
    <name evidence="3" type="ORF">SAMN05660653_01637</name>
</gene>
<evidence type="ECO:0000313" key="4">
    <source>
        <dbReference type="Proteomes" id="UP000198771"/>
    </source>
</evidence>
<dbReference type="GO" id="GO:0003677">
    <property type="term" value="F:DNA binding"/>
    <property type="evidence" value="ECO:0007669"/>
    <property type="project" value="UniProtKB-KW"/>
</dbReference>
<dbReference type="RefSeq" id="WP_092119843.1">
    <property type="nucleotide sequence ID" value="NZ_FMXO01000008.1"/>
</dbReference>
<dbReference type="PROSITE" id="PS50043">
    <property type="entry name" value="HTH_LUXR_2"/>
    <property type="match status" value="1"/>
</dbReference>
<dbReference type="InterPro" id="IPR011006">
    <property type="entry name" value="CheY-like_superfamily"/>
</dbReference>
<dbReference type="SUPFAM" id="SSF46894">
    <property type="entry name" value="C-terminal effector domain of the bipartite response regulators"/>
    <property type="match status" value="1"/>
</dbReference>
<dbReference type="SUPFAM" id="SSF52172">
    <property type="entry name" value="CheY-like"/>
    <property type="match status" value="1"/>
</dbReference>
<reference evidence="3 4" key="1">
    <citation type="submission" date="2016-10" db="EMBL/GenBank/DDBJ databases">
        <authorList>
            <person name="de Groot N.N."/>
        </authorList>
    </citation>
    <scope>NUCLEOTIDE SEQUENCE [LARGE SCALE GENOMIC DNA]</scope>
    <source>
        <strain evidence="3 4">ASO4-2</strain>
    </source>
</reference>
<keyword evidence="4" id="KW-1185">Reference proteome</keyword>
<evidence type="ECO:0000256" key="1">
    <source>
        <dbReference type="ARBA" id="ARBA00023125"/>
    </source>
</evidence>
<feature type="domain" description="HTH luxR-type" evidence="2">
    <location>
        <begin position="141"/>
        <end position="205"/>
    </location>
</feature>
<dbReference type="EMBL" id="FMXO01000008">
    <property type="protein sequence ID" value="SDB34024.1"/>
    <property type="molecule type" value="Genomic_DNA"/>
</dbReference>
<dbReference type="PANTHER" id="PTHR43214">
    <property type="entry name" value="TWO-COMPONENT RESPONSE REGULATOR"/>
    <property type="match status" value="1"/>
</dbReference>
<dbReference type="InterPro" id="IPR016032">
    <property type="entry name" value="Sig_transdc_resp-reg_C-effctor"/>
</dbReference>
<dbReference type="STRING" id="617002.SAMN05660653_01637"/>
<dbReference type="OrthoDB" id="5512014at2"/>
<dbReference type="AlphaFoldDB" id="A0A1G6CME3"/>
<dbReference type="SMART" id="SM00421">
    <property type="entry name" value="HTH_LUXR"/>
    <property type="match status" value="1"/>
</dbReference>
<proteinExistence type="predicted"/>
<keyword evidence="1 3" id="KW-0238">DNA-binding</keyword>